<dbReference type="GO" id="GO:0005634">
    <property type="term" value="C:nucleus"/>
    <property type="evidence" value="ECO:0007669"/>
    <property type="project" value="TreeGrafter"/>
</dbReference>
<accession>A0A1I7WJU9</accession>
<organism evidence="1 2">
    <name type="scientific">Heterorhabditis bacteriophora</name>
    <name type="common">Entomopathogenic nematode worm</name>
    <dbReference type="NCBI Taxonomy" id="37862"/>
    <lineage>
        <taxon>Eukaryota</taxon>
        <taxon>Metazoa</taxon>
        <taxon>Ecdysozoa</taxon>
        <taxon>Nematoda</taxon>
        <taxon>Chromadorea</taxon>
        <taxon>Rhabditida</taxon>
        <taxon>Rhabditina</taxon>
        <taxon>Rhabditomorpha</taxon>
        <taxon>Strongyloidea</taxon>
        <taxon>Heterorhabditidae</taxon>
        <taxon>Heterorhabditis</taxon>
    </lineage>
</organism>
<dbReference type="WBParaSite" id="Hba_05305">
    <property type="protein sequence ID" value="Hba_05305"/>
    <property type="gene ID" value="Hba_05305"/>
</dbReference>
<dbReference type="AlphaFoldDB" id="A0A1I7WJU9"/>
<proteinExistence type="predicted"/>
<sequence>MKELGHFIPPIEGTTYDPGQMFIHKTFAYRGTFFSGMDCVSHCDILPYLTTENSPMEHDLFERIFNTTGDRDGLFIYLFILYSDYFLSRTKFDIWTTATYVALCNSIRFLFKKLQPELNVHSPAFQFSSTVELPHSKGGHMWGRFKMERVL</sequence>
<reference evidence="2" key="1">
    <citation type="submission" date="2016-11" db="UniProtKB">
        <authorList>
            <consortium name="WormBaseParasite"/>
        </authorList>
    </citation>
    <scope>IDENTIFICATION</scope>
</reference>
<dbReference type="Proteomes" id="UP000095283">
    <property type="component" value="Unplaced"/>
</dbReference>
<dbReference type="PANTHER" id="PTHR14289:SF16">
    <property type="entry name" value="POLYMERASE DELTA-INTERACTING PROTEIN 2"/>
    <property type="match status" value="1"/>
</dbReference>
<dbReference type="GO" id="GO:0042645">
    <property type="term" value="C:mitochondrial nucleoid"/>
    <property type="evidence" value="ECO:0007669"/>
    <property type="project" value="TreeGrafter"/>
</dbReference>
<evidence type="ECO:0000313" key="2">
    <source>
        <dbReference type="WBParaSite" id="Hba_05305"/>
    </source>
</evidence>
<protein>
    <submittedName>
        <fullName evidence="2">ApaG domain-containing protein</fullName>
    </submittedName>
</protein>
<name>A0A1I7WJU9_HETBA</name>
<dbReference type="GO" id="GO:0070987">
    <property type="term" value="P:error-free translesion synthesis"/>
    <property type="evidence" value="ECO:0007669"/>
    <property type="project" value="TreeGrafter"/>
</dbReference>
<evidence type="ECO:0000313" key="1">
    <source>
        <dbReference type="Proteomes" id="UP000095283"/>
    </source>
</evidence>
<dbReference type="PANTHER" id="PTHR14289">
    <property type="entry name" value="F-BOX ONLY PROTEIN 3"/>
    <property type="match status" value="1"/>
</dbReference>
<keyword evidence="1" id="KW-1185">Reference proteome</keyword>